<dbReference type="OrthoDB" id="1739513at2759"/>
<dbReference type="GO" id="GO:0003676">
    <property type="term" value="F:nucleic acid binding"/>
    <property type="evidence" value="ECO:0007669"/>
    <property type="project" value="InterPro"/>
</dbReference>
<evidence type="ECO:0000313" key="1">
    <source>
        <dbReference type="RefSeq" id="XP_016499424.1"/>
    </source>
</evidence>
<organism evidence="1">
    <name type="scientific">Nicotiana tabacum</name>
    <name type="common">Common tobacco</name>
    <dbReference type="NCBI Taxonomy" id="4097"/>
    <lineage>
        <taxon>Eukaryota</taxon>
        <taxon>Viridiplantae</taxon>
        <taxon>Streptophyta</taxon>
        <taxon>Embryophyta</taxon>
        <taxon>Tracheophyta</taxon>
        <taxon>Spermatophyta</taxon>
        <taxon>Magnoliopsida</taxon>
        <taxon>eudicotyledons</taxon>
        <taxon>Gunneridae</taxon>
        <taxon>Pentapetalae</taxon>
        <taxon>asterids</taxon>
        <taxon>lamiids</taxon>
        <taxon>Solanales</taxon>
        <taxon>Solanaceae</taxon>
        <taxon>Nicotianoideae</taxon>
        <taxon>Nicotianeae</taxon>
        <taxon>Nicotiana</taxon>
    </lineage>
</organism>
<dbReference type="RefSeq" id="XP_016499424.1">
    <property type="nucleotide sequence ID" value="XM_016643938.1"/>
</dbReference>
<name>A0A1S4CEN7_TOBAC</name>
<gene>
    <name evidence="1" type="primary">LOC107818028</name>
</gene>
<dbReference type="InterPro" id="IPR036397">
    <property type="entry name" value="RNaseH_sf"/>
</dbReference>
<dbReference type="KEGG" id="nta:107818028"/>
<proteinExistence type="predicted"/>
<dbReference type="Gene3D" id="3.30.420.10">
    <property type="entry name" value="Ribonuclease H-like superfamily/Ribonuclease H"/>
    <property type="match status" value="1"/>
</dbReference>
<dbReference type="PANTHER" id="PTHR48475">
    <property type="entry name" value="RIBONUCLEASE H"/>
    <property type="match status" value="1"/>
</dbReference>
<dbReference type="AlphaFoldDB" id="A0A1S4CEN7"/>
<dbReference type="PANTHER" id="PTHR48475:SF2">
    <property type="entry name" value="RIBONUCLEASE H"/>
    <property type="match status" value="1"/>
</dbReference>
<dbReference type="STRING" id="4097.A0A1S4CEN7"/>
<accession>A0A1S4CEN7</accession>
<sequence>MESGQQVIEDEEEDFLTPQTLIVPEESDATKSNLEELEQVIRIEYFPERKKRLDDAKGKWREVLPEVLWAYRTTSKISTGATPFSLVYGSEALIPVEVGKPSIRF</sequence>
<reference evidence="1" key="1">
    <citation type="submission" date="2025-08" db="UniProtKB">
        <authorList>
            <consortium name="RefSeq"/>
        </authorList>
    </citation>
    <scope>IDENTIFICATION</scope>
</reference>
<dbReference type="PaxDb" id="4097-A0A1S4CEN7"/>
<protein>
    <submittedName>
        <fullName evidence="1">Uncharacterized protein</fullName>
    </submittedName>
</protein>